<dbReference type="RefSeq" id="WP_119641897.1">
    <property type="nucleotide sequence ID" value="NZ_QXFJ01000031.1"/>
</dbReference>
<keyword evidence="5" id="KW-0812">Transmembrane</keyword>
<evidence type="ECO:0000256" key="5">
    <source>
        <dbReference type="ARBA" id="ARBA00022692"/>
    </source>
</evidence>
<comment type="caution">
    <text evidence="9">The sequence shown here is derived from an EMBL/GenBank/DDBJ whole genome shotgun (WGS) entry which is preliminary data.</text>
</comment>
<evidence type="ECO:0000313" key="10">
    <source>
        <dbReference type="EMBL" id="TXJ99211.1"/>
    </source>
</evidence>
<keyword evidence="6" id="KW-0472">Membrane</keyword>
<gene>
    <name evidence="9" type="ORF">D2U88_17755</name>
    <name evidence="10" type="ORF">FQ019_17545</name>
</gene>
<dbReference type="GO" id="GO:0009279">
    <property type="term" value="C:cell outer membrane"/>
    <property type="evidence" value="ECO:0007669"/>
    <property type="project" value="UniProtKB-SubCell"/>
</dbReference>
<evidence type="ECO:0000256" key="3">
    <source>
        <dbReference type="ARBA" id="ARBA00022448"/>
    </source>
</evidence>
<proteinExistence type="inferred from homology"/>
<dbReference type="AlphaFoldDB" id="A0A418N2X2"/>
<dbReference type="OrthoDB" id="367883at2"/>
<dbReference type="EMBL" id="QXFJ01000031">
    <property type="protein sequence ID" value="RIV67673.1"/>
    <property type="molecule type" value="Genomic_DNA"/>
</dbReference>
<evidence type="ECO:0000256" key="4">
    <source>
        <dbReference type="ARBA" id="ARBA00022452"/>
    </source>
</evidence>
<name>A0A418N2X2_9FLAO</name>
<comment type="subcellular location">
    <subcellularLocation>
        <location evidence="1">Cell outer membrane</location>
    </subcellularLocation>
</comment>
<keyword evidence="4" id="KW-1134">Transmembrane beta strand</keyword>
<organism evidence="9 11">
    <name type="scientific">Flagellimonas aequoris</name>
    <dbReference type="NCBI Taxonomy" id="2306997"/>
    <lineage>
        <taxon>Bacteria</taxon>
        <taxon>Pseudomonadati</taxon>
        <taxon>Bacteroidota</taxon>
        <taxon>Flavobacteriia</taxon>
        <taxon>Flavobacteriales</taxon>
        <taxon>Flavobacteriaceae</taxon>
        <taxon>Flagellimonas</taxon>
    </lineage>
</organism>
<protein>
    <submittedName>
        <fullName evidence="9">TolC family protein</fullName>
    </submittedName>
</protein>
<evidence type="ECO:0000313" key="11">
    <source>
        <dbReference type="Proteomes" id="UP000284189"/>
    </source>
</evidence>
<keyword evidence="8" id="KW-0175">Coiled coil</keyword>
<keyword evidence="12" id="KW-1185">Reference proteome</keyword>
<sequence>MKLFVLFILVPFLAFSQKEELSLKAAITYALQHKADAKKAQLQIENAEYQIQETRSQLLPQISGNGNLTNNPLLQQSALPGDLVGQPGTTILATFGQEWGSSIGAKLTQNIFNQAVFTGLRAAKTTREFYQINAQLTNEELIQKVAENYYNVYMEREKLNVVDSSIINTSKVRDVLQGQFDNGLAKKIDVDRLEVKLSNLRAQRQQAINALETQENTLKFFMGMPIESKVYLPESEFEISTMVQEDEIVNVENLTEYRLMEAEKQLLTFQKKSIQAEYYPTLSLDGNYSYQGLGNDFPIFADTGSDANWFEVASIGVSMKIPIFTGFSTRSRVRQADIEIQTASENIKDAKLSLELDFQNAKSKLTNNAITINNQRENAILAQRVLDDTSNNYYNGLASLTDLLDAQNSLIESQNNLSQAILEYKLASIQLLKAKGQLNQLLD</sequence>
<dbReference type="EMBL" id="VNWL01000030">
    <property type="protein sequence ID" value="TXJ99211.1"/>
    <property type="molecule type" value="Genomic_DNA"/>
</dbReference>
<reference evidence="10 12" key="2">
    <citation type="submission" date="2019-07" db="EMBL/GenBank/DDBJ databases">
        <title>Draft genome of two Muricauda strains isolated from deep sea.</title>
        <authorList>
            <person name="Sun C."/>
        </authorList>
    </citation>
    <scope>NUCLEOTIDE SEQUENCE [LARGE SCALE GENOMIC DNA]</scope>
    <source>
        <strain evidence="10 12">NH166</strain>
    </source>
</reference>
<dbReference type="Pfam" id="PF02321">
    <property type="entry name" value="OEP"/>
    <property type="match status" value="2"/>
</dbReference>
<evidence type="ECO:0000313" key="9">
    <source>
        <dbReference type="EMBL" id="RIV67673.1"/>
    </source>
</evidence>
<reference evidence="9 11" key="1">
    <citation type="submission" date="2018-08" db="EMBL/GenBank/DDBJ databases">
        <title>Proposal of Muricauda 72 sp.nov. and Muricauda NH166 sp.nov., isolated from seawater.</title>
        <authorList>
            <person name="Cheng H."/>
            <person name="Wu Y.-H."/>
            <person name="Guo L.-L."/>
            <person name="Xu X.-W."/>
        </authorList>
    </citation>
    <scope>NUCLEOTIDE SEQUENCE [LARGE SCALE GENOMIC DNA]</scope>
    <source>
        <strain evidence="9 11">NH166</strain>
    </source>
</reference>
<evidence type="ECO:0000256" key="1">
    <source>
        <dbReference type="ARBA" id="ARBA00004442"/>
    </source>
</evidence>
<dbReference type="Proteomes" id="UP000284189">
    <property type="component" value="Unassembled WGS sequence"/>
</dbReference>
<evidence type="ECO:0000256" key="6">
    <source>
        <dbReference type="ARBA" id="ARBA00023136"/>
    </source>
</evidence>
<dbReference type="Proteomes" id="UP000321528">
    <property type="component" value="Unassembled WGS sequence"/>
</dbReference>
<dbReference type="InterPro" id="IPR003423">
    <property type="entry name" value="OMP_efflux"/>
</dbReference>
<accession>A0A418N2X2</accession>
<dbReference type="GO" id="GO:1990281">
    <property type="term" value="C:efflux pump complex"/>
    <property type="evidence" value="ECO:0007669"/>
    <property type="project" value="TreeGrafter"/>
</dbReference>
<keyword evidence="7" id="KW-0998">Cell outer membrane</keyword>
<evidence type="ECO:0000256" key="2">
    <source>
        <dbReference type="ARBA" id="ARBA00007613"/>
    </source>
</evidence>
<comment type="similarity">
    <text evidence="2">Belongs to the outer membrane factor (OMF) (TC 1.B.17) family.</text>
</comment>
<evidence type="ECO:0000256" key="7">
    <source>
        <dbReference type="ARBA" id="ARBA00023237"/>
    </source>
</evidence>
<feature type="coiled-coil region" evidence="8">
    <location>
        <begin position="190"/>
        <end position="217"/>
    </location>
</feature>
<dbReference type="PANTHER" id="PTHR30026">
    <property type="entry name" value="OUTER MEMBRANE PROTEIN TOLC"/>
    <property type="match status" value="1"/>
</dbReference>
<dbReference type="InterPro" id="IPR051906">
    <property type="entry name" value="TolC-like"/>
</dbReference>
<dbReference type="SUPFAM" id="SSF56954">
    <property type="entry name" value="Outer membrane efflux proteins (OEP)"/>
    <property type="match status" value="1"/>
</dbReference>
<dbReference type="GO" id="GO:0015288">
    <property type="term" value="F:porin activity"/>
    <property type="evidence" value="ECO:0007669"/>
    <property type="project" value="TreeGrafter"/>
</dbReference>
<feature type="coiled-coil region" evidence="8">
    <location>
        <begin position="30"/>
        <end position="57"/>
    </location>
</feature>
<dbReference type="GO" id="GO:0015562">
    <property type="term" value="F:efflux transmembrane transporter activity"/>
    <property type="evidence" value="ECO:0007669"/>
    <property type="project" value="InterPro"/>
</dbReference>
<keyword evidence="3" id="KW-0813">Transport</keyword>
<evidence type="ECO:0000313" key="12">
    <source>
        <dbReference type="Proteomes" id="UP000321528"/>
    </source>
</evidence>
<dbReference type="PANTHER" id="PTHR30026:SF20">
    <property type="entry name" value="OUTER MEMBRANE PROTEIN TOLC"/>
    <property type="match status" value="1"/>
</dbReference>
<dbReference type="Gene3D" id="1.20.1600.10">
    <property type="entry name" value="Outer membrane efflux proteins (OEP)"/>
    <property type="match status" value="1"/>
</dbReference>
<evidence type="ECO:0000256" key="8">
    <source>
        <dbReference type="SAM" id="Coils"/>
    </source>
</evidence>